<evidence type="ECO:0000313" key="3">
    <source>
        <dbReference type="Proteomes" id="UP000565089"/>
    </source>
</evidence>
<accession>A0A7W7DPG0</accession>
<dbReference type="EMBL" id="JACHMS010000001">
    <property type="protein sequence ID" value="MBB4714148.1"/>
    <property type="molecule type" value="Genomic_DNA"/>
</dbReference>
<feature type="compositionally biased region" description="Polar residues" evidence="1">
    <location>
        <begin position="1"/>
        <end position="14"/>
    </location>
</feature>
<protein>
    <submittedName>
        <fullName evidence="2">Uncharacterized protein</fullName>
    </submittedName>
</protein>
<gene>
    <name evidence="2" type="ORF">BJ965_004030</name>
</gene>
<comment type="caution">
    <text evidence="2">The sequence shown here is derived from an EMBL/GenBank/DDBJ whole genome shotgun (WGS) entry which is preliminary data.</text>
</comment>
<sequence length="89" mass="10169">MLASTVQFSNNDQPPITPNQPVRVHWGRRLRKTIPSDTQQRARPKTRPEIMRSTLLRAVLAASDPRSWPNSQRSTHEQPASDIRRCTGL</sequence>
<reference evidence="2 3" key="1">
    <citation type="submission" date="2020-08" db="EMBL/GenBank/DDBJ databases">
        <title>Sequencing the genomes of 1000 actinobacteria strains.</title>
        <authorList>
            <person name="Klenk H.-P."/>
        </authorList>
    </citation>
    <scope>NUCLEOTIDE SEQUENCE [LARGE SCALE GENOMIC DNA]</scope>
    <source>
        <strain evidence="2 3">DSM 40483</strain>
    </source>
</reference>
<organism evidence="2 3">
    <name type="scientific">Streptomyces luteogriseus</name>
    <dbReference type="NCBI Taxonomy" id="68233"/>
    <lineage>
        <taxon>Bacteria</taxon>
        <taxon>Bacillati</taxon>
        <taxon>Actinomycetota</taxon>
        <taxon>Actinomycetes</taxon>
        <taxon>Kitasatosporales</taxon>
        <taxon>Streptomycetaceae</taxon>
        <taxon>Streptomyces</taxon>
    </lineage>
</organism>
<dbReference type="Proteomes" id="UP000565089">
    <property type="component" value="Unassembled WGS sequence"/>
</dbReference>
<evidence type="ECO:0000313" key="2">
    <source>
        <dbReference type="EMBL" id="MBB4714148.1"/>
    </source>
</evidence>
<proteinExistence type="predicted"/>
<evidence type="ECO:0000256" key="1">
    <source>
        <dbReference type="SAM" id="MobiDB-lite"/>
    </source>
</evidence>
<feature type="region of interest" description="Disordered" evidence="1">
    <location>
        <begin position="61"/>
        <end position="89"/>
    </location>
</feature>
<name>A0A7W7DPG0_9ACTN</name>
<keyword evidence="3" id="KW-1185">Reference proteome</keyword>
<feature type="region of interest" description="Disordered" evidence="1">
    <location>
        <begin position="1"/>
        <end position="49"/>
    </location>
</feature>
<dbReference type="AlphaFoldDB" id="A0A7W7DPG0"/>